<evidence type="ECO:0000256" key="1">
    <source>
        <dbReference type="ARBA" id="ARBA00005428"/>
    </source>
</evidence>
<dbReference type="EMBL" id="CADCVB010000134">
    <property type="protein sequence ID" value="CAA9435509.1"/>
    <property type="molecule type" value="Genomic_DNA"/>
</dbReference>
<dbReference type="GO" id="GO:0003677">
    <property type="term" value="F:DNA binding"/>
    <property type="evidence" value="ECO:0007669"/>
    <property type="project" value="InterPro"/>
</dbReference>
<sequence length="86" mass="9717">MQDGAKSEVLRRLKSVEGHVRGVAKMVESEDVTYADVVQQTNAIFSAIRRINTVLLKDFVEERAEKEGVSEEMVRDLVKAIDRVVK</sequence>
<dbReference type="GO" id="GO:0045892">
    <property type="term" value="P:negative regulation of DNA-templated transcription"/>
    <property type="evidence" value="ECO:0007669"/>
    <property type="project" value="UniProtKB-ARBA"/>
</dbReference>
<dbReference type="Gene3D" id="1.20.58.1000">
    <property type="entry name" value="Metal-sensitive repressor, helix protomer"/>
    <property type="match status" value="1"/>
</dbReference>
<comment type="similarity">
    <text evidence="1">Belongs to the CsoR family.</text>
</comment>
<gene>
    <name evidence="3" type="ORF">AVDCRST_MAG78-1997</name>
</gene>
<reference evidence="3" key="1">
    <citation type="submission" date="2020-02" db="EMBL/GenBank/DDBJ databases">
        <authorList>
            <person name="Meier V. D."/>
        </authorList>
    </citation>
    <scope>NUCLEOTIDE SEQUENCE</scope>
    <source>
        <strain evidence="3">AVDCRST_MAG78</strain>
    </source>
</reference>
<dbReference type="InterPro" id="IPR038390">
    <property type="entry name" value="Metal_Tscrpt_repr_sf"/>
</dbReference>
<name>A0A6J4QAX5_9ACTN</name>
<dbReference type="Pfam" id="PF02583">
    <property type="entry name" value="Trns_repr_metal"/>
    <property type="match status" value="1"/>
</dbReference>
<dbReference type="InterPro" id="IPR003735">
    <property type="entry name" value="Metal_Tscrpt_repr"/>
</dbReference>
<dbReference type="GO" id="GO:0046872">
    <property type="term" value="F:metal ion binding"/>
    <property type="evidence" value="ECO:0007669"/>
    <property type="project" value="InterPro"/>
</dbReference>
<dbReference type="PANTHER" id="PTHR33677">
    <property type="entry name" value="TRANSCRIPTIONAL REPRESSOR FRMR-RELATED"/>
    <property type="match status" value="1"/>
</dbReference>
<organism evidence="3">
    <name type="scientific">uncultured Rubrobacteraceae bacterium</name>
    <dbReference type="NCBI Taxonomy" id="349277"/>
    <lineage>
        <taxon>Bacteria</taxon>
        <taxon>Bacillati</taxon>
        <taxon>Actinomycetota</taxon>
        <taxon>Rubrobacteria</taxon>
        <taxon>Rubrobacterales</taxon>
        <taxon>Rubrobacteraceae</taxon>
        <taxon>environmental samples</taxon>
    </lineage>
</organism>
<evidence type="ECO:0000313" key="3">
    <source>
        <dbReference type="EMBL" id="CAA9435509.1"/>
    </source>
</evidence>
<protein>
    <submittedName>
        <fullName evidence="3">Metal-sensitive transcriptional repressor</fullName>
    </submittedName>
</protein>
<keyword evidence="2" id="KW-0186">Copper</keyword>
<evidence type="ECO:0000256" key="2">
    <source>
        <dbReference type="ARBA" id="ARBA00023008"/>
    </source>
</evidence>
<proteinExistence type="inferred from homology"/>
<accession>A0A6J4QAX5</accession>
<dbReference type="AlphaFoldDB" id="A0A6J4QAX5"/>
<dbReference type="CDD" id="cd10148">
    <property type="entry name" value="CsoR-like_DUF156"/>
    <property type="match status" value="1"/>
</dbReference>